<dbReference type="RefSeq" id="WP_231446787.1">
    <property type="nucleotide sequence ID" value="NZ_JAJOMB010000016.1"/>
</dbReference>
<evidence type="ECO:0000256" key="1">
    <source>
        <dbReference type="SAM" id="Phobius"/>
    </source>
</evidence>
<name>A0A9X1SW41_9ACTN</name>
<sequence>MSAVVMIALVGLAAFLPRYLPFVVLQDRKPSATAKDLLGYAPVAVLAALAVPPVLTPTGDGDRLTVLGPYLAGALVIVVVAYTSRHLLLSALAGTVVFFVLRAVMGS</sequence>
<reference evidence="2" key="1">
    <citation type="submission" date="2021-11" db="EMBL/GenBank/DDBJ databases">
        <title>Streptomyces corallinus and Kineosporia corallina sp. nov., two new coral-derived marine actinobacteria.</title>
        <authorList>
            <person name="Buangrab K."/>
            <person name="Sutthacheep M."/>
            <person name="Yeemin T."/>
            <person name="Harunari E."/>
            <person name="Igarashi Y."/>
            <person name="Sripreechasak P."/>
            <person name="Kanchanasin P."/>
            <person name="Tanasupawat S."/>
            <person name="Phongsopitanun W."/>
        </authorList>
    </citation>
    <scope>NUCLEOTIDE SEQUENCE</scope>
    <source>
        <strain evidence="2">JCM 31032</strain>
    </source>
</reference>
<protein>
    <submittedName>
        <fullName evidence="2">AzlD domain-containing protein</fullName>
    </submittedName>
</protein>
<dbReference type="Pfam" id="PF05437">
    <property type="entry name" value="AzlD"/>
    <property type="match status" value="1"/>
</dbReference>
<feature type="transmembrane region" description="Helical" evidence="1">
    <location>
        <begin position="6"/>
        <end position="25"/>
    </location>
</feature>
<feature type="transmembrane region" description="Helical" evidence="1">
    <location>
        <begin position="67"/>
        <end position="82"/>
    </location>
</feature>
<organism evidence="2 3">
    <name type="scientific">Kineosporia babensis</name>
    <dbReference type="NCBI Taxonomy" id="499548"/>
    <lineage>
        <taxon>Bacteria</taxon>
        <taxon>Bacillati</taxon>
        <taxon>Actinomycetota</taxon>
        <taxon>Actinomycetes</taxon>
        <taxon>Kineosporiales</taxon>
        <taxon>Kineosporiaceae</taxon>
        <taxon>Kineosporia</taxon>
    </lineage>
</organism>
<keyword evidence="3" id="KW-1185">Reference proteome</keyword>
<evidence type="ECO:0000313" key="2">
    <source>
        <dbReference type="EMBL" id="MCD5314351.1"/>
    </source>
</evidence>
<accession>A0A9X1SW41</accession>
<keyword evidence="1" id="KW-1133">Transmembrane helix</keyword>
<evidence type="ECO:0000313" key="3">
    <source>
        <dbReference type="Proteomes" id="UP001138997"/>
    </source>
</evidence>
<dbReference type="Proteomes" id="UP001138997">
    <property type="component" value="Unassembled WGS sequence"/>
</dbReference>
<feature type="transmembrane region" description="Helical" evidence="1">
    <location>
        <begin position="87"/>
        <end position="105"/>
    </location>
</feature>
<dbReference type="InterPro" id="IPR008407">
    <property type="entry name" value="Brnchd-chn_aa_trnsp_AzlD"/>
</dbReference>
<dbReference type="AlphaFoldDB" id="A0A9X1SW41"/>
<keyword evidence="1" id="KW-0812">Transmembrane</keyword>
<gene>
    <name evidence="2" type="ORF">LR394_25935</name>
</gene>
<proteinExistence type="predicted"/>
<keyword evidence="1" id="KW-0472">Membrane</keyword>
<comment type="caution">
    <text evidence="2">The sequence shown here is derived from an EMBL/GenBank/DDBJ whole genome shotgun (WGS) entry which is preliminary data.</text>
</comment>
<dbReference type="EMBL" id="JAJOMB010000016">
    <property type="protein sequence ID" value="MCD5314351.1"/>
    <property type="molecule type" value="Genomic_DNA"/>
</dbReference>
<feature type="transmembrane region" description="Helical" evidence="1">
    <location>
        <begin position="37"/>
        <end position="55"/>
    </location>
</feature>